<evidence type="ECO:0000256" key="1">
    <source>
        <dbReference type="SAM" id="SignalP"/>
    </source>
</evidence>
<dbReference type="SUPFAM" id="SSF50370">
    <property type="entry name" value="Ricin B-like lectins"/>
    <property type="match status" value="1"/>
</dbReference>
<feature type="chain" id="PRO_5046860812" description="Ricin B lectin domain-containing protein" evidence="1">
    <location>
        <begin position="27"/>
        <end position="161"/>
    </location>
</feature>
<evidence type="ECO:0000259" key="2">
    <source>
        <dbReference type="SMART" id="SM00458"/>
    </source>
</evidence>
<dbReference type="CDD" id="cd00161">
    <property type="entry name" value="beta-trefoil_Ricin-like"/>
    <property type="match status" value="1"/>
</dbReference>
<keyword evidence="1" id="KW-0732">Signal</keyword>
<comment type="caution">
    <text evidence="3">The sequence shown here is derived from an EMBL/GenBank/DDBJ whole genome shotgun (WGS) entry which is preliminary data.</text>
</comment>
<dbReference type="InterPro" id="IPR035992">
    <property type="entry name" value="Ricin_B-like_lectins"/>
</dbReference>
<dbReference type="PROSITE" id="PS50231">
    <property type="entry name" value="RICIN_B_LECTIN"/>
    <property type="match status" value="1"/>
</dbReference>
<dbReference type="Pfam" id="PF00652">
    <property type="entry name" value="Ricin_B_lectin"/>
    <property type="match status" value="1"/>
</dbReference>
<organism evidence="3 4">
    <name type="scientific">Nonomuraea roseoviolacea subsp. carminata</name>
    <dbReference type="NCBI Taxonomy" id="160689"/>
    <lineage>
        <taxon>Bacteria</taxon>
        <taxon>Bacillati</taxon>
        <taxon>Actinomycetota</taxon>
        <taxon>Actinomycetes</taxon>
        <taxon>Streptosporangiales</taxon>
        <taxon>Streptosporangiaceae</taxon>
        <taxon>Nonomuraea</taxon>
    </lineage>
</organism>
<evidence type="ECO:0000313" key="4">
    <source>
        <dbReference type="Proteomes" id="UP001320766"/>
    </source>
</evidence>
<dbReference type="Proteomes" id="UP001320766">
    <property type="component" value="Unassembled WGS sequence"/>
</dbReference>
<dbReference type="RefSeq" id="WP_253770605.1">
    <property type="nucleotide sequence ID" value="NZ_BAAAVE010000004.1"/>
</dbReference>
<feature type="domain" description="Ricin B lectin" evidence="2">
    <location>
        <begin position="29"/>
        <end position="161"/>
    </location>
</feature>
<accession>A0ABT1K240</accession>
<dbReference type="SMART" id="SM00458">
    <property type="entry name" value="RICIN"/>
    <property type="match status" value="1"/>
</dbReference>
<keyword evidence="4" id="KW-1185">Reference proteome</keyword>
<evidence type="ECO:0000313" key="3">
    <source>
        <dbReference type="EMBL" id="MCP2347556.1"/>
    </source>
</evidence>
<dbReference type="EMBL" id="JAMZEC010000001">
    <property type="protein sequence ID" value="MCP2347556.1"/>
    <property type="molecule type" value="Genomic_DNA"/>
</dbReference>
<dbReference type="InterPro" id="IPR000772">
    <property type="entry name" value="Ricin_B_lectin"/>
</dbReference>
<dbReference type="Gene3D" id="2.80.10.50">
    <property type="match status" value="3"/>
</dbReference>
<feature type="signal peptide" evidence="1">
    <location>
        <begin position="1"/>
        <end position="26"/>
    </location>
</feature>
<gene>
    <name evidence="3" type="ORF">HD595_003678</name>
</gene>
<protein>
    <recommendedName>
        <fullName evidence="2">Ricin B lectin domain-containing protein</fullName>
    </recommendedName>
</protein>
<proteinExistence type="predicted"/>
<name>A0ABT1K240_9ACTN</name>
<sequence>MKLITKLVATVAAGVVMTAAAAPAQAAMVGQLVNWGTGKCLAIGNSSTANGARAIQWQCLSSSPGQFWQLREDRVRPGAMEIVNRHSGLCLAVANGSGSDGAAIIQWTCNGHDSQLWRRFDEQFVNWGSGKCVAVPASTTANGAELIQWTCNDSYGQKWDR</sequence>
<reference evidence="3 4" key="1">
    <citation type="submission" date="2022-06" db="EMBL/GenBank/DDBJ databases">
        <title>Sequencing the genomes of 1000 actinobacteria strains.</title>
        <authorList>
            <person name="Klenk H.-P."/>
        </authorList>
    </citation>
    <scope>NUCLEOTIDE SEQUENCE [LARGE SCALE GENOMIC DNA]</scope>
    <source>
        <strain evidence="3 4">DSM 44170</strain>
    </source>
</reference>